<dbReference type="InterPro" id="IPR055129">
    <property type="entry name" value="YEATS_dom"/>
</dbReference>
<dbReference type="InterPro" id="IPR038704">
    <property type="entry name" value="YEAST_sf"/>
</dbReference>
<dbReference type="InterPro" id="IPR005033">
    <property type="entry name" value="YEATS"/>
</dbReference>
<dbReference type="GO" id="GO:0003743">
    <property type="term" value="F:translation initiation factor activity"/>
    <property type="evidence" value="ECO:0007669"/>
    <property type="project" value="UniProtKB-KW"/>
</dbReference>
<dbReference type="Gene3D" id="1.20.1270.220">
    <property type="match status" value="1"/>
</dbReference>
<gene>
    <name evidence="5" type="ORF">L211DRAFT_832495</name>
</gene>
<keyword evidence="5" id="KW-0396">Initiation factor</keyword>
<dbReference type="Gene3D" id="2.60.40.1970">
    <property type="entry name" value="YEATS domain"/>
    <property type="match status" value="1"/>
</dbReference>
<dbReference type="EMBL" id="ML121527">
    <property type="protein sequence ID" value="RPB29795.1"/>
    <property type="molecule type" value="Genomic_DNA"/>
</dbReference>
<feature type="region of interest" description="Disordered" evidence="3">
    <location>
        <begin position="142"/>
        <end position="171"/>
    </location>
</feature>
<dbReference type="InParanoid" id="A0A3N4MQH6"/>
<feature type="domain" description="YEATS" evidence="4">
    <location>
        <begin position="1"/>
        <end position="134"/>
    </location>
</feature>
<reference evidence="5 6" key="1">
    <citation type="journal article" date="2018" name="Nat. Ecol. Evol.">
        <title>Pezizomycetes genomes reveal the molecular basis of ectomycorrhizal truffle lifestyle.</title>
        <authorList>
            <person name="Murat C."/>
            <person name="Payen T."/>
            <person name="Noel B."/>
            <person name="Kuo A."/>
            <person name="Morin E."/>
            <person name="Chen J."/>
            <person name="Kohler A."/>
            <person name="Krizsan K."/>
            <person name="Balestrini R."/>
            <person name="Da Silva C."/>
            <person name="Montanini B."/>
            <person name="Hainaut M."/>
            <person name="Levati E."/>
            <person name="Barry K.W."/>
            <person name="Belfiori B."/>
            <person name="Cichocki N."/>
            <person name="Clum A."/>
            <person name="Dockter R.B."/>
            <person name="Fauchery L."/>
            <person name="Guy J."/>
            <person name="Iotti M."/>
            <person name="Le Tacon F."/>
            <person name="Lindquist E.A."/>
            <person name="Lipzen A."/>
            <person name="Malagnac F."/>
            <person name="Mello A."/>
            <person name="Molinier V."/>
            <person name="Miyauchi S."/>
            <person name="Poulain J."/>
            <person name="Riccioni C."/>
            <person name="Rubini A."/>
            <person name="Sitrit Y."/>
            <person name="Splivallo R."/>
            <person name="Traeger S."/>
            <person name="Wang M."/>
            <person name="Zifcakova L."/>
            <person name="Wipf D."/>
            <person name="Zambonelli A."/>
            <person name="Paolocci F."/>
            <person name="Nowrousian M."/>
            <person name="Ottonello S."/>
            <person name="Baldrian P."/>
            <person name="Spatafora J.W."/>
            <person name="Henrissat B."/>
            <person name="Nagy L.G."/>
            <person name="Aury J.M."/>
            <person name="Wincker P."/>
            <person name="Grigoriev I.V."/>
            <person name="Bonfante P."/>
            <person name="Martin F.M."/>
        </authorList>
    </citation>
    <scope>NUCLEOTIDE SEQUENCE [LARGE SCALE GENOMIC DNA]</scope>
    <source>
        <strain evidence="5 6">ATCC MYA-4762</strain>
    </source>
</reference>
<proteinExistence type="predicted"/>
<dbReference type="Pfam" id="PF03366">
    <property type="entry name" value="YEATS"/>
    <property type="match status" value="1"/>
</dbReference>
<name>A0A3N4MQH6_9PEZI</name>
<dbReference type="GO" id="GO:0000785">
    <property type="term" value="C:chromatin"/>
    <property type="evidence" value="ECO:0007669"/>
    <property type="project" value="UniProtKB-ARBA"/>
</dbReference>
<dbReference type="InterPro" id="IPR038336">
    <property type="entry name" value="NET_sf"/>
</dbReference>
<dbReference type="GO" id="GO:0006355">
    <property type="term" value="P:regulation of DNA-templated transcription"/>
    <property type="evidence" value="ECO:0007669"/>
    <property type="project" value="InterPro"/>
</dbReference>
<dbReference type="PIRSF" id="PIRSF016551">
    <property type="entry name" value="SAS5/TFIID_14"/>
    <property type="match status" value="1"/>
</dbReference>
<dbReference type="Proteomes" id="UP000267821">
    <property type="component" value="Unassembled WGS sequence"/>
</dbReference>
<dbReference type="OrthoDB" id="1741717at2759"/>
<dbReference type="CDD" id="cd16905">
    <property type="entry name" value="YEATS_Taf14_like"/>
    <property type="match status" value="1"/>
</dbReference>
<comment type="subcellular location">
    <subcellularLocation>
        <location evidence="2">Nucleus</location>
    </subcellularLocation>
</comment>
<sequence length="242" mass="27901">MTEIKRTIKLITQQAILEDLPPVQEGYPMREWSIKIVVIGPNGEELPAAMFDRVTYKLHPTFHNPNRTIKRPPFLLSERGWGEFDMEVVLYTTDKGGEHLIRHDLNFQKPRYEITHPITFSNPRPNLAKVLAASGPVPGYDGIPVEENGISKRDKRKHDGDERVKKKGKSEKQLDMEKLAEGLQKLDEDSLLLVVQMIHDNKTESTYVKNDVEQGEFHVDLYTLPESLQKDLWKLVQDKGMY</sequence>
<dbReference type="FunCoup" id="A0A3N4MQH6">
    <property type="interactions" value="386"/>
</dbReference>
<evidence type="ECO:0000256" key="3">
    <source>
        <dbReference type="SAM" id="MobiDB-lite"/>
    </source>
</evidence>
<dbReference type="PROSITE" id="PS51037">
    <property type="entry name" value="YEATS"/>
    <property type="match status" value="1"/>
</dbReference>
<evidence type="ECO:0000313" key="6">
    <source>
        <dbReference type="Proteomes" id="UP000267821"/>
    </source>
</evidence>
<protein>
    <submittedName>
        <fullName evidence="5">SAS complex, SAS5 subunit/transcription initiation factor IID, subunit 14</fullName>
    </submittedName>
</protein>
<keyword evidence="6" id="KW-1185">Reference proteome</keyword>
<keyword evidence="5" id="KW-0648">Protein biosynthesis</keyword>
<dbReference type="Pfam" id="PF17035">
    <property type="entry name" value="BET"/>
    <property type="match status" value="1"/>
</dbReference>
<accession>A0A3N4MQH6</accession>
<evidence type="ECO:0000313" key="5">
    <source>
        <dbReference type="EMBL" id="RPB29795.1"/>
    </source>
</evidence>
<dbReference type="InterPro" id="IPR016665">
    <property type="entry name" value="Sas5/TAF14"/>
</dbReference>
<feature type="compositionally biased region" description="Basic and acidic residues" evidence="3">
    <location>
        <begin position="149"/>
        <end position="171"/>
    </location>
</feature>
<keyword evidence="1 2" id="KW-0539">Nucleus</keyword>
<dbReference type="InterPro" id="IPR027353">
    <property type="entry name" value="NET_dom"/>
</dbReference>
<evidence type="ECO:0000256" key="2">
    <source>
        <dbReference type="PROSITE-ProRule" id="PRU00376"/>
    </source>
</evidence>
<dbReference type="AlphaFoldDB" id="A0A3N4MQH6"/>
<dbReference type="GO" id="GO:0005634">
    <property type="term" value="C:nucleus"/>
    <property type="evidence" value="ECO:0007669"/>
    <property type="project" value="UniProtKB-SubCell"/>
</dbReference>
<dbReference type="PANTHER" id="PTHR23195">
    <property type="entry name" value="YEATS DOMAIN"/>
    <property type="match status" value="1"/>
</dbReference>
<organism evidence="5 6">
    <name type="scientific">Terfezia boudieri ATCC MYA-4762</name>
    <dbReference type="NCBI Taxonomy" id="1051890"/>
    <lineage>
        <taxon>Eukaryota</taxon>
        <taxon>Fungi</taxon>
        <taxon>Dikarya</taxon>
        <taxon>Ascomycota</taxon>
        <taxon>Pezizomycotina</taxon>
        <taxon>Pezizomycetes</taxon>
        <taxon>Pezizales</taxon>
        <taxon>Pezizaceae</taxon>
        <taxon>Terfezia</taxon>
    </lineage>
</organism>
<evidence type="ECO:0000256" key="1">
    <source>
        <dbReference type="ARBA" id="ARBA00023242"/>
    </source>
</evidence>
<dbReference type="STRING" id="1051890.A0A3N4MQH6"/>
<evidence type="ECO:0000259" key="4">
    <source>
        <dbReference type="PROSITE" id="PS51037"/>
    </source>
</evidence>